<reference evidence="1" key="1">
    <citation type="journal article" date="2010" name="Science">
        <title>Plasticity of animal genome architecture unmasked by rapid evolution of a pelagic tunicate.</title>
        <authorList>
            <person name="Denoeud F."/>
            <person name="Henriet S."/>
            <person name="Mungpakdee S."/>
            <person name="Aury J.M."/>
            <person name="Da Silva C."/>
            <person name="Brinkmann H."/>
            <person name="Mikhaleva J."/>
            <person name="Olsen L.C."/>
            <person name="Jubin C."/>
            <person name="Canestro C."/>
            <person name="Bouquet J.M."/>
            <person name="Danks G."/>
            <person name="Poulain J."/>
            <person name="Campsteijn C."/>
            <person name="Adamski M."/>
            <person name="Cross I."/>
            <person name="Yadetie F."/>
            <person name="Muffato M."/>
            <person name="Louis A."/>
            <person name="Butcher S."/>
            <person name="Tsagkogeorga G."/>
            <person name="Konrad A."/>
            <person name="Singh S."/>
            <person name="Jensen M.F."/>
            <person name="Cong E.H."/>
            <person name="Eikeseth-Otteraa H."/>
            <person name="Noel B."/>
            <person name="Anthouard V."/>
            <person name="Porcel B.M."/>
            <person name="Kachouri-Lafond R."/>
            <person name="Nishino A."/>
            <person name="Ugolini M."/>
            <person name="Chourrout P."/>
            <person name="Nishida H."/>
            <person name="Aasland R."/>
            <person name="Huzurbazar S."/>
            <person name="Westhof E."/>
            <person name="Delsuc F."/>
            <person name="Lehrach H."/>
            <person name="Reinhardt R."/>
            <person name="Weissenbach J."/>
            <person name="Roy S.W."/>
            <person name="Artiguenave F."/>
            <person name="Postlethwait J.H."/>
            <person name="Manak J.R."/>
            <person name="Thompson E.M."/>
            <person name="Jaillon O."/>
            <person name="Du Pasquier L."/>
            <person name="Boudinot P."/>
            <person name="Liberles D.A."/>
            <person name="Volff J.N."/>
            <person name="Philippe H."/>
            <person name="Lenhard B."/>
            <person name="Roest Crollius H."/>
            <person name="Wincker P."/>
            <person name="Chourrout D."/>
        </authorList>
    </citation>
    <scope>NUCLEOTIDE SEQUENCE [LARGE SCALE GENOMIC DNA]</scope>
</reference>
<name>E4Y666_OIKDI</name>
<accession>E4Y666</accession>
<proteinExistence type="predicted"/>
<protein>
    <submittedName>
        <fullName evidence="1">Uncharacterized protein</fullName>
    </submittedName>
</protein>
<gene>
    <name evidence="1" type="ORF">GSOID_T00019075001</name>
</gene>
<dbReference type="EMBL" id="FN654293">
    <property type="protein sequence ID" value="CBY31116.1"/>
    <property type="molecule type" value="Genomic_DNA"/>
</dbReference>
<dbReference type="Proteomes" id="UP000011014">
    <property type="component" value="Unassembled WGS sequence"/>
</dbReference>
<evidence type="ECO:0000313" key="1">
    <source>
        <dbReference type="EMBL" id="CBY31116.1"/>
    </source>
</evidence>
<sequence>MPQPLLWKASWIKFTFTPRQEKRVVQTFLTDFGPFDFKETNGGMRVKFTDPFVEEDFVKHGARKARMNIADGISLKIQLQKKDRGELALKQLRTQIAHETATAISQHPDTLDAMGEFFRESDFTKDEDFCPRREDDGDALESVIEALVKLPPFEFTSPEDIEIPDLPCPDHELEKKLKLEAAKASPEDKIFAETLITKMYDEYLQEKNMEKMFNKNSIFNDITENNNDGFSTEPSWSKTKTMKITAAQL</sequence>
<dbReference type="AlphaFoldDB" id="E4Y666"/>
<organism evidence="1">
    <name type="scientific">Oikopleura dioica</name>
    <name type="common">Tunicate</name>
    <dbReference type="NCBI Taxonomy" id="34765"/>
    <lineage>
        <taxon>Eukaryota</taxon>
        <taxon>Metazoa</taxon>
        <taxon>Chordata</taxon>
        <taxon>Tunicata</taxon>
        <taxon>Appendicularia</taxon>
        <taxon>Copelata</taxon>
        <taxon>Oikopleuridae</taxon>
        <taxon>Oikopleura</taxon>
    </lineage>
</organism>